<evidence type="ECO:0000256" key="1">
    <source>
        <dbReference type="SAM" id="MobiDB-lite"/>
    </source>
</evidence>
<dbReference type="EMBL" id="CADCWG010000218">
    <property type="protein sequence ID" value="CAA9567960.1"/>
    <property type="molecule type" value="Genomic_DNA"/>
</dbReference>
<reference evidence="2" key="1">
    <citation type="submission" date="2020-02" db="EMBL/GenBank/DDBJ databases">
        <authorList>
            <person name="Meier V. D."/>
        </authorList>
    </citation>
    <scope>NUCLEOTIDE SEQUENCE</scope>
    <source>
        <strain evidence="2">AVDCRST_MAG49</strain>
    </source>
</reference>
<feature type="region of interest" description="Disordered" evidence="1">
    <location>
        <begin position="31"/>
        <end position="51"/>
    </location>
</feature>
<feature type="region of interest" description="Disordered" evidence="1">
    <location>
        <begin position="1"/>
        <end position="20"/>
    </location>
</feature>
<gene>
    <name evidence="2" type="ORF">AVDCRST_MAG49-3191</name>
</gene>
<name>A0A6J4V7Y7_9BACT</name>
<dbReference type="AlphaFoldDB" id="A0A6J4V7Y7"/>
<accession>A0A6J4V7Y7</accession>
<feature type="compositionally biased region" description="Basic and acidic residues" evidence="1">
    <location>
        <begin position="9"/>
        <end position="19"/>
    </location>
</feature>
<sequence>MVASRRHHPPEAEPRDQGRSRLKLAAGLLGEAPGIYPSSGYGRRSAGVPRR</sequence>
<protein>
    <submittedName>
        <fullName evidence="2">Uncharacterized protein</fullName>
    </submittedName>
</protein>
<evidence type="ECO:0000313" key="2">
    <source>
        <dbReference type="EMBL" id="CAA9567960.1"/>
    </source>
</evidence>
<proteinExistence type="predicted"/>
<organism evidence="2">
    <name type="scientific">uncultured Thermomicrobiales bacterium</name>
    <dbReference type="NCBI Taxonomy" id="1645740"/>
    <lineage>
        <taxon>Bacteria</taxon>
        <taxon>Pseudomonadati</taxon>
        <taxon>Thermomicrobiota</taxon>
        <taxon>Thermomicrobia</taxon>
        <taxon>Thermomicrobiales</taxon>
        <taxon>environmental samples</taxon>
    </lineage>
</organism>